<dbReference type="SUPFAM" id="SSF53448">
    <property type="entry name" value="Nucleotide-diphospho-sugar transferases"/>
    <property type="match status" value="1"/>
</dbReference>
<protein>
    <recommendedName>
        <fullName evidence="2">mannose-1-phosphate guanylyltransferase</fullName>
        <ecNumber evidence="2">2.7.7.13</ecNumber>
    </recommendedName>
</protein>
<gene>
    <name evidence="9" type="ORF">SAMN02745248_01722</name>
</gene>
<dbReference type="EC" id="2.7.7.13" evidence="2"/>
<dbReference type="STRING" id="1121331.SAMN02745248_01722"/>
<proteinExistence type="inferred from homology"/>
<organism evidence="9 10">
    <name type="scientific">Hathewaya proteolytica DSM 3090</name>
    <dbReference type="NCBI Taxonomy" id="1121331"/>
    <lineage>
        <taxon>Bacteria</taxon>
        <taxon>Bacillati</taxon>
        <taxon>Bacillota</taxon>
        <taxon>Clostridia</taxon>
        <taxon>Eubacteriales</taxon>
        <taxon>Clostridiaceae</taxon>
        <taxon>Hathewaya</taxon>
    </lineage>
</organism>
<sequence>MSNIKEKLCAVVMAGGKGTRFWPLSTDKKPKQFLNLLGNDTMLQMTVKRLLGLISMDNIYVVTGEQYAEYVYSQLPDLQRENVIIEPVGRNTAPCIGLAAFYINERVKDATLVVLPADHLIENKELFLENIKRGAEFVEDNKESIITLGITPTRPETAYGYIKYNREDFCEYGLEEVAISCGANVCINKGANKNFIYKVDKFVEKPKIDCAKKYIEQGNYLWNAGIFIWKANNAINLINQYLPSTYELLADTFKDEANEMENQCYEDRLVNNYEKMECISIDFAVMEKAENMYVIPACFKWDDVGSWKALERYRNKDDNMNTLVGNVKKMKGNNNIVITGKKPVIICGLDDIIFVENDEGIFVGSKKSIESAQKERKI</sequence>
<dbReference type="GO" id="GO:0005525">
    <property type="term" value="F:GTP binding"/>
    <property type="evidence" value="ECO:0007669"/>
    <property type="project" value="UniProtKB-KW"/>
</dbReference>
<dbReference type="SUPFAM" id="SSF159283">
    <property type="entry name" value="Guanosine diphospho-D-mannose pyrophosphorylase/mannose-6-phosphate isomerase linker domain"/>
    <property type="match status" value="1"/>
</dbReference>
<evidence type="ECO:0000256" key="5">
    <source>
        <dbReference type="ARBA" id="ARBA00022741"/>
    </source>
</evidence>
<evidence type="ECO:0000256" key="2">
    <source>
        <dbReference type="ARBA" id="ARBA00012387"/>
    </source>
</evidence>
<dbReference type="Proteomes" id="UP000183952">
    <property type="component" value="Unassembled WGS sequence"/>
</dbReference>
<keyword evidence="6" id="KW-0342">GTP-binding</keyword>
<dbReference type="PANTHER" id="PTHR46390">
    <property type="entry name" value="MANNOSE-1-PHOSPHATE GUANYLYLTRANSFERASE"/>
    <property type="match status" value="1"/>
</dbReference>
<evidence type="ECO:0000256" key="4">
    <source>
        <dbReference type="ARBA" id="ARBA00022695"/>
    </source>
</evidence>
<feature type="domain" description="Nucleotidyl transferase" evidence="8">
    <location>
        <begin position="10"/>
        <end position="316"/>
    </location>
</feature>
<keyword evidence="3 9" id="KW-0808">Transferase</keyword>
<dbReference type="Gene3D" id="3.90.550.10">
    <property type="entry name" value="Spore Coat Polysaccharide Biosynthesis Protein SpsA, Chain A"/>
    <property type="match status" value="1"/>
</dbReference>
<evidence type="ECO:0000256" key="1">
    <source>
        <dbReference type="ARBA" id="ARBA00006115"/>
    </source>
</evidence>
<evidence type="ECO:0000313" key="10">
    <source>
        <dbReference type="Proteomes" id="UP000183952"/>
    </source>
</evidence>
<keyword evidence="4 9" id="KW-0548">Nucleotidyltransferase</keyword>
<reference evidence="9 10" key="1">
    <citation type="submission" date="2016-11" db="EMBL/GenBank/DDBJ databases">
        <authorList>
            <person name="Jaros S."/>
            <person name="Januszkiewicz K."/>
            <person name="Wedrychowicz H."/>
        </authorList>
    </citation>
    <scope>NUCLEOTIDE SEQUENCE [LARGE SCALE GENOMIC DNA]</scope>
    <source>
        <strain evidence="9 10">DSM 3090</strain>
    </source>
</reference>
<evidence type="ECO:0000256" key="6">
    <source>
        <dbReference type="ARBA" id="ARBA00023134"/>
    </source>
</evidence>
<comment type="similarity">
    <text evidence="1">Belongs to the mannose-6-phosphate isomerase type 2 family.</text>
</comment>
<dbReference type="FunFam" id="3.90.550.10:FF:000046">
    <property type="entry name" value="Mannose-1-phosphate guanylyltransferase (GDP)"/>
    <property type="match status" value="1"/>
</dbReference>
<dbReference type="AlphaFoldDB" id="A0A1M6PJ62"/>
<evidence type="ECO:0000313" key="9">
    <source>
        <dbReference type="EMBL" id="SHK07992.1"/>
    </source>
</evidence>
<name>A0A1M6PJ62_9CLOT</name>
<keyword evidence="10" id="KW-1185">Reference proteome</keyword>
<dbReference type="InterPro" id="IPR029044">
    <property type="entry name" value="Nucleotide-diphossugar_trans"/>
</dbReference>
<comment type="catalytic activity">
    <reaction evidence="7">
        <text>alpha-D-mannose 1-phosphate + GTP + H(+) = GDP-alpha-D-mannose + diphosphate</text>
        <dbReference type="Rhea" id="RHEA:15229"/>
        <dbReference type="ChEBI" id="CHEBI:15378"/>
        <dbReference type="ChEBI" id="CHEBI:33019"/>
        <dbReference type="ChEBI" id="CHEBI:37565"/>
        <dbReference type="ChEBI" id="CHEBI:57527"/>
        <dbReference type="ChEBI" id="CHEBI:58409"/>
        <dbReference type="EC" id="2.7.7.13"/>
    </reaction>
</comment>
<dbReference type="GO" id="GO:0009298">
    <property type="term" value="P:GDP-mannose biosynthetic process"/>
    <property type="evidence" value="ECO:0007669"/>
    <property type="project" value="TreeGrafter"/>
</dbReference>
<dbReference type="CDD" id="cd02509">
    <property type="entry name" value="GDP-M1P_Guanylyltransferase"/>
    <property type="match status" value="1"/>
</dbReference>
<evidence type="ECO:0000256" key="3">
    <source>
        <dbReference type="ARBA" id="ARBA00022679"/>
    </source>
</evidence>
<dbReference type="Pfam" id="PF00483">
    <property type="entry name" value="NTP_transferase"/>
    <property type="match status" value="1"/>
</dbReference>
<evidence type="ECO:0000256" key="7">
    <source>
        <dbReference type="ARBA" id="ARBA00047343"/>
    </source>
</evidence>
<dbReference type="PANTHER" id="PTHR46390:SF1">
    <property type="entry name" value="MANNOSE-1-PHOSPHATE GUANYLYLTRANSFERASE"/>
    <property type="match status" value="1"/>
</dbReference>
<dbReference type="InterPro" id="IPR051161">
    <property type="entry name" value="Mannose-6P_isomerase_type2"/>
</dbReference>
<dbReference type="InterPro" id="IPR049577">
    <property type="entry name" value="GMPP_N"/>
</dbReference>
<dbReference type="GO" id="GO:0004475">
    <property type="term" value="F:mannose-1-phosphate guanylyltransferase (GTP) activity"/>
    <property type="evidence" value="ECO:0007669"/>
    <property type="project" value="UniProtKB-EC"/>
</dbReference>
<keyword evidence="5" id="KW-0547">Nucleotide-binding</keyword>
<dbReference type="InterPro" id="IPR005835">
    <property type="entry name" value="NTP_transferase_dom"/>
</dbReference>
<dbReference type="RefSeq" id="WP_242942353.1">
    <property type="nucleotide sequence ID" value="NZ_FRAD01000013.1"/>
</dbReference>
<evidence type="ECO:0000259" key="8">
    <source>
        <dbReference type="Pfam" id="PF00483"/>
    </source>
</evidence>
<dbReference type="EMBL" id="FRAD01000013">
    <property type="protein sequence ID" value="SHK07992.1"/>
    <property type="molecule type" value="Genomic_DNA"/>
</dbReference>
<accession>A0A1M6PJ62</accession>